<keyword evidence="1" id="KW-0812">Transmembrane</keyword>
<dbReference type="EMBL" id="JAHUTJ010079354">
    <property type="protein sequence ID" value="MED6295466.1"/>
    <property type="molecule type" value="Genomic_DNA"/>
</dbReference>
<organism evidence="2 3">
    <name type="scientific">Characodon lateralis</name>
    <dbReference type="NCBI Taxonomy" id="208331"/>
    <lineage>
        <taxon>Eukaryota</taxon>
        <taxon>Metazoa</taxon>
        <taxon>Chordata</taxon>
        <taxon>Craniata</taxon>
        <taxon>Vertebrata</taxon>
        <taxon>Euteleostomi</taxon>
        <taxon>Actinopterygii</taxon>
        <taxon>Neopterygii</taxon>
        <taxon>Teleostei</taxon>
        <taxon>Neoteleostei</taxon>
        <taxon>Acanthomorphata</taxon>
        <taxon>Ovalentaria</taxon>
        <taxon>Atherinomorphae</taxon>
        <taxon>Cyprinodontiformes</taxon>
        <taxon>Goodeidae</taxon>
        <taxon>Characodon</taxon>
    </lineage>
</organism>
<gene>
    <name evidence="2" type="ORF">CHARACLAT_032170</name>
</gene>
<sequence length="158" mass="18574">MFMLSIMIYLVYFSVLRSPSLPDYYVFIFFQHRRSVKIAVSSFLFLFFIIHFYFNYRLTPQSPRFPVESVVKLRGSIPEQSGMFTHPSVPKCSLGFYSQQDFRPHLQRPFEDQWRPGADGKPFTWSRMNAEEKQEESNDYKNNSLTSLPVITSLCTGI</sequence>
<accession>A0ABU7F880</accession>
<feature type="transmembrane region" description="Helical" evidence="1">
    <location>
        <begin position="38"/>
        <end position="56"/>
    </location>
</feature>
<protein>
    <submittedName>
        <fullName evidence="2">Uncharacterized protein</fullName>
    </submittedName>
</protein>
<comment type="caution">
    <text evidence="2">The sequence shown here is derived from an EMBL/GenBank/DDBJ whole genome shotgun (WGS) entry which is preliminary data.</text>
</comment>
<evidence type="ECO:0000313" key="3">
    <source>
        <dbReference type="Proteomes" id="UP001352852"/>
    </source>
</evidence>
<keyword evidence="1" id="KW-1133">Transmembrane helix</keyword>
<name>A0ABU7F880_9TELE</name>
<proteinExistence type="predicted"/>
<keyword evidence="3" id="KW-1185">Reference proteome</keyword>
<evidence type="ECO:0000256" key="1">
    <source>
        <dbReference type="SAM" id="Phobius"/>
    </source>
</evidence>
<dbReference type="Proteomes" id="UP001352852">
    <property type="component" value="Unassembled WGS sequence"/>
</dbReference>
<reference evidence="2 3" key="1">
    <citation type="submission" date="2021-06" db="EMBL/GenBank/DDBJ databases">
        <authorList>
            <person name="Palmer J.M."/>
        </authorList>
    </citation>
    <scope>NUCLEOTIDE SEQUENCE [LARGE SCALE GENOMIC DNA]</scope>
    <source>
        <strain evidence="2 3">CL_MEX2019</strain>
        <tissue evidence="2">Muscle</tissue>
    </source>
</reference>
<keyword evidence="1" id="KW-0472">Membrane</keyword>
<evidence type="ECO:0000313" key="2">
    <source>
        <dbReference type="EMBL" id="MED6295466.1"/>
    </source>
</evidence>